<dbReference type="STRING" id="885580.ENSFDAP00000019905"/>
<protein>
    <recommendedName>
        <fullName evidence="5">CTD small phosphatase-like protein 2</fullName>
    </recommendedName>
</protein>
<reference evidence="9 10" key="1">
    <citation type="submission" date="2013-11" db="EMBL/GenBank/DDBJ databases">
        <title>The Damaraland mole rat (Fukomys damarensis) genome and evolution of African mole rats.</title>
        <authorList>
            <person name="Gladyshev V.N."/>
            <person name="Fang X."/>
        </authorList>
    </citation>
    <scope>NUCLEOTIDE SEQUENCE [LARGE SCALE GENOMIC DNA]</scope>
    <source>
        <tissue evidence="9">Liver</tissue>
    </source>
</reference>
<evidence type="ECO:0000313" key="9">
    <source>
        <dbReference type="EMBL" id="KFO33006.1"/>
    </source>
</evidence>
<dbReference type="Pfam" id="PF03031">
    <property type="entry name" value="NIF"/>
    <property type="match status" value="1"/>
</dbReference>
<keyword evidence="10" id="KW-1185">Reference proteome</keyword>
<comment type="similarity">
    <text evidence="4">Belongs to the CTDSPL2 family.</text>
</comment>
<feature type="compositionally biased region" description="Basic and acidic residues" evidence="7">
    <location>
        <begin position="60"/>
        <end position="79"/>
    </location>
</feature>
<evidence type="ECO:0000256" key="3">
    <source>
        <dbReference type="ARBA" id="ARBA00037324"/>
    </source>
</evidence>
<dbReference type="EMBL" id="KN122106">
    <property type="protein sequence ID" value="KFO33006.1"/>
    <property type="molecule type" value="Genomic_DNA"/>
</dbReference>
<dbReference type="InterPro" id="IPR023214">
    <property type="entry name" value="HAD_sf"/>
</dbReference>
<keyword evidence="1" id="KW-0378">Hydrolase</keyword>
<accession>A0A091ECF4</accession>
<dbReference type="CDD" id="cd07521">
    <property type="entry name" value="HAD_FCP1-like"/>
    <property type="match status" value="1"/>
</dbReference>
<evidence type="ECO:0000256" key="6">
    <source>
        <dbReference type="SAM" id="Coils"/>
    </source>
</evidence>
<proteinExistence type="inferred from homology"/>
<feature type="compositionally biased region" description="Polar residues" evidence="7">
    <location>
        <begin position="8"/>
        <end position="20"/>
    </location>
</feature>
<evidence type="ECO:0000256" key="7">
    <source>
        <dbReference type="SAM" id="MobiDB-lite"/>
    </source>
</evidence>
<dbReference type="GO" id="GO:0003743">
    <property type="term" value="F:translation initiation factor activity"/>
    <property type="evidence" value="ECO:0007669"/>
    <property type="project" value="InterPro"/>
</dbReference>
<dbReference type="SMART" id="SM00577">
    <property type="entry name" value="CPDc"/>
    <property type="match status" value="1"/>
</dbReference>
<dbReference type="GO" id="GO:0005852">
    <property type="term" value="C:eukaryotic translation initiation factor 3 complex"/>
    <property type="evidence" value="ECO:0007669"/>
    <property type="project" value="InterPro"/>
</dbReference>
<dbReference type="InterPro" id="IPR004274">
    <property type="entry name" value="FCP1_dom"/>
</dbReference>
<dbReference type="GO" id="GO:0004721">
    <property type="term" value="F:phosphoprotein phosphatase activity"/>
    <property type="evidence" value="ECO:0007669"/>
    <property type="project" value="UniProtKB-KW"/>
</dbReference>
<dbReference type="InterPro" id="IPR023194">
    <property type="entry name" value="eIF3-like_dom_sf"/>
</dbReference>
<dbReference type="Gene3D" id="3.40.50.1000">
    <property type="entry name" value="HAD superfamily/HAD-like"/>
    <property type="match status" value="1"/>
</dbReference>
<name>A0A091ECF4_FUKDA</name>
<keyword evidence="2" id="KW-0904">Protein phosphatase</keyword>
<evidence type="ECO:0000256" key="5">
    <source>
        <dbReference type="ARBA" id="ARBA00068641"/>
    </source>
</evidence>
<evidence type="ECO:0000256" key="4">
    <source>
        <dbReference type="ARBA" id="ARBA00038355"/>
    </source>
</evidence>
<evidence type="ECO:0000256" key="2">
    <source>
        <dbReference type="ARBA" id="ARBA00022912"/>
    </source>
</evidence>
<sequence length="625" mass="71350">MRLRTRKASQQSNPIQTQRTARAKRKYSEVDDSLPSRGEKPPKNETGLLSSIKKFIKGSTPKEERENPSKRSRIERDIDNNLITSTPRAGEKPNKQISRVRRKSQVNGEAGSYEMTNQHVKQNGKLEDNPSSGSPPRTTLLGTIFSPVFNFFSPANKNGTSGSDSPGQAVEAEEIVKQLDMEQVDEITTSTTTSTNGAAHSAQAVPVRTSINNGLEEAEETVNRDIPHLTAPVTPESGYSSAHAEATYEEDWEVFDPYYFIKHVPPLTEEQLNRKPALPLKTRSTPEFSLVLDLDETLVHCSLNELEDAALTFPVLFQDVIYQVYVRLRPFFREFLERMSQMYEIILFTASKKVYADKLLNILDPKKQLVRHRLFREHCVCVQGNYIKDLNILGRDLSKTIIIDNSPQAFAYQLSNGIPIESWFMDKNDNELLKLIPFLEKLVELDNWDDDEEDKKEEAEVKPEIKISEKKKIAEKIKEKERQQKKRQEEIKKRLEEPEEPKVLTLEEQLADKLRLKKLQEESDLELAKETFGVNNTVYGIDAMNPSSRDDFMEFGKLLKDKITQYEKSLYYASFLEALVRDQSKAKKKKKGVVPGGGLKATMKDDLADYGGYDGGYVQDYEDFM</sequence>
<gene>
    <name evidence="9" type="ORF">H920_05622</name>
</gene>
<comment type="function">
    <text evidence="3">Probable phosphatase.</text>
</comment>
<dbReference type="SUPFAM" id="SSF56784">
    <property type="entry name" value="HAD-like"/>
    <property type="match status" value="1"/>
</dbReference>
<dbReference type="InterPro" id="IPR011948">
    <property type="entry name" value="Dullard_phosphatase"/>
</dbReference>
<dbReference type="Gene3D" id="1.10.246.60">
    <property type="entry name" value="Eukaryotic translation initiation factor 3 like domains"/>
    <property type="match status" value="1"/>
</dbReference>
<feature type="region of interest" description="Disordered" evidence="7">
    <location>
        <begin position="1"/>
        <end position="137"/>
    </location>
</feature>
<dbReference type="InterPro" id="IPR050365">
    <property type="entry name" value="TIM50"/>
</dbReference>
<dbReference type="FunFam" id="3.40.50.1000:FF:000015">
    <property type="entry name" value="CTD small phosphatase-like protein 2"/>
    <property type="match status" value="1"/>
</dbReference>
<evidence type="ECO:0000313" key="10">
    <source>
        <dbReference type="Proteomes" id="UP000028990"/>
    </source>
</evidence>
<dbReference type="PANTHER" id="PTHR12210">
    <property type="entry name" value="DULLARD PROTEIN PHOSPHATASE"/>
    <property type="match status" value="1"/>
</dbReference>
<evidence type="ECO:0000256" key="1">
    <source>
        <dbReference type="ARBA" id="ARBA00022801"/>
    </source>
</evidence>
<evidence type="ECO:0000259" key="8">
    <source>
        <dbReference type="PROSITE" id="PS50969"/>
    </source>
</evidence>
<dbReference type="GO" id="GO:0005634">
    <property type="term" value="C:nucleus"/>
    <property type="evidence" value="ECO:0007669"/>
    <property type="project" value="UniProtKB-ARBA"/>
</dbReference>
<keyword evidence="6" id="KW-0175">Coiled coil</keyword>
<feature type="coiled-coil region" evidence="6">
    <location>
        <begin position="470"/>
        <end position="531"/>
    </location>
</feature>
<dbReference type="eggNOG" id="KOG1605">
    <property type="taxonomic scope" value="Eukaryota"/>
</dbReference>
<dbReference type="PROSITE" id="PS50969">
    <property type="entry name" value="FCP1"/>
    <property type="match status" value="1"/>
</dbReference>
<dbReference type="NCBIfam" id="TIGR02251">
    <property type="entry name" value="HIF-SF_euk"/>
    <property type="match status" value="1"/>
</dbReference>
<organism evidence="9 10">
    <name type="scientific">Fukomys damarensis</name>
    <name type="common">Damaraland mole rat</name>
    <name type="synonym">Cryptomys damarensis</name>
    <dbReference type="NCBI Taxonomy" id="885580"/>
    <lineage>
        <taxon>Eukaryota</taxon>
        <taxon>Metazoa</taxon>
        <taxon>Chordata</taxon>
        <taxon>Craniata</taxon>
        <taxon>Vertebrata</taxon>
        <taxon>Euteleostomi</taxon>
        <taxon>Mammalia</taxon>
        <taxon>Eutheria</taxon>
        <taxon>Euarchontoglires</taxon>
        <taxon>Glires</taxon>
        <taxon>Rodentia</taxon>
        <taxon>Hystricomorpha</taxon>
        <taxon>Bathyergidae</taxon>
        <taxon>Fukomys</taxon>
    </lineage>
</organism>
<dbReference type="AlphaFoldDB" id="A0A091ECF4"/>
<dbReference type="Proteomes" id="UP000028990">
    <property type="component" value="Unassembled WGS sequence"/>
</dbReference>
<feature type="domain" description="FCP1 homology" evidence="8">
    <location>
        <begin position="283"/>
        <end position="442"/>
    </location>
</feature>
<dbReference type="InterPro" id="IPR036412">
    <property type="entry name" value="HAD-like_sf"/>
</dbReference>